<dbReference type="Proteomes" id="UP000001876">
    <property type="component" value="Unassembled WGS sequence"/>
</dbReference>
<accession>C1MPM3</accession>
<dbReference type="KEGG" id="mpp:MICPUCDRAFT_56958"/>
<feature type="compositionally biased region" description="Pro residues" evidence="1">
    <location>
        <begin position="13"/>
        <end position="26"/>
    </location>
</feature>
<sequence length="204" mass="21077">MGNASSTSAPSAAPAPNPPPSRPPKNPLERVFGPPRRDGPLRNPGWDDRVARTTAAGFFAGLAGGGALAAYRESIHYATIMANTSGNCAVVAGMFASGKEASRLVRQSDGDAIDAFVGGFAAGAVCASWWRDRRSALAGGLALGSLCGGIHWILDPASDASAPARALGFAVDDGGWMAPTWFPVVRSISHWFPYDRVGVVNADP</sequence>
<protein>
    <submittedName>
        <fullName evidence="2">Predicted protein</fullName>
    </submittedName>
</protein>
<evidence type="ECO:0000313" key="3">
    <source>
        <dbReference type="Proteomes" id="UP000001876"/>
    </source>
</evidence>
<dbReference type="OrthoDB" id="10668933at2759"/>
<dbReference type="GeneID" id="9683417"/>
<feature type="compositionally biased region" description="Low complexity" evidence="1">
    <location>
        <begin position="1"/>
        <end position="12"/>
    </location>
</feature>
<name>C1MPM3_MICPC</name>
<feature type="region of interest" description="Disordered" evidence="1">
    <location>
        <begin position="1"/>
        <end position="47"/>
    </location>
</feature>
<evidence type="ECO:0000313" key="2">
    <source>
        <dbReference type="EMBL" id="EEH57930.1"/>
    </source>
</evidence>
<dbReference type="AlphaFoldDB" id="C1MPM3"/>
<proteinExistence type="predicted"/>
<evidence type="ECO:0000256" key="1">
    <source>
        <dbReference type="SAM" id="MobiDB-lite"/>
    </source>
</evidence>
<gene>
    <name evidence="2" type="ORF">MICPUCDRAFT_56958</name>
</gene>
<organism evidence="3">
    <name type="scientific">Micromonas pusilla (strain CCMP1545)</name>
    <name type="common">Picoplanktonic green alga</name>
    <dbReference type="NCBI Taxonomy" id="564608"/>
    <lineage>
        <taxon>Eukaryota</taxon>
        <taxon>Viridiplantae</taxon>
        <taxon>Chlorophyta</taxon>
        <taxon>Mamiellophyceae</taxon>
        <taxon>Mamiellales</taxon>
        <taxon>Mamiellaceae</taxon>
        <taxon>Micromonas</taxon>
    </lineage>
</organism>
<dbReference type="EMBL" id="GG663738">
    <property type="protein sequence ID" value="EEH57930.1"/>
    <property type="molecule type" value="Genomic_DNA"/>
</dbReference>
<feature type="compositionally biased region" description="Basic and acidic residues" evidence="1">
    <location>
        <begin position="35"/>
        <end position="47"/>
    </location>
</feature>
<reference evidence="2 3" key="1">
    <citation type="journal article" date="2009" name="Science">
        <title>Green evolution and dynamic adaptations revealed by genomes of the marine picoeukaryotes Micromonas.</title>
        <authorList>
            <person name="Worden A.Z."/>
            <person name="Lee J.H."/>
            <person name="Mock T."/>
            <person name="Rouze P."/>
            <person name="Simmons M.P."/>
            <person name="Aerts A.L."/>
            <person name="Allen A.E."/>
            <person name="Cuvelier M.L."/>
            <person name="Derelle E."/>
            <person name="Everett M.V."/>
            <person name="Foulon E."/>
            <person name="Grimwood J."/>
            <person name="Gundlach H."/>
            <person name="Henrissat B."/>
            <person name="Napoli C."/>
            <person name="McDonald S.M."/>
            <person name="Parker M.S."/>
            <person name="Rombauts S."/>
            <person name="Salamov A."/>
            <person name="Von Dassow P."/>
            <person name="Badger J.H."/>
            <person name="Coutinho P.M."/>
            <person name="Demir E."/>
            <person name="Dubchak I."/>
            <person name="Gentemann C."/>
            <person name="Eikrem W."/>
            <person name="Gready J.E."/>
            <person name="John U."/>
            <person name="Lanier W."/>
            <person name="Lindquist E.A."/>
            <person name="Lucas S."/>
            <person name="Mayer K.F."/>
            <person name="Moreau H."/>
            <person name="Not F."/>
            <person name="Otillar R."/>
            <person name="Panaud O."/>
            <person name="Pangilinan J."/>
            <person name="Paulsen I."/>
            <person name="Piegu B."/>
            <person name="Poliakov A."/>
            <person name="Robbens S."/>
            <person name="Schmutz J."/>
            <person name="Toulza E."/>
            <person name="Wyss T."/>
            <person name="Zelensky A."/>
            <person name="Zhou K."/>
            <person name="Armbrust E.V."/>
            <person name="Bhattacharya D."/>
            <person name="Goodenough U.W."/>
            <person name="Van de Peer Y."/>
            <person name="Grigoriev I.V."/>
        </authorList>
    </citation>
    <scope>NUCLEOTIDE SEQUENCE [LARGE SCALE GENOMIC DNA]</scope>
    <source>
        <strain evidence="2 3">CCMP1545</strain>
    </source>
</reference>
<dbReference type="RefSeq" id="XP_003057979.1">
    <property type="nucleotide sequence ID" value="XM_003057933.1"/>
</dbReference>
<keyword evidence="3" id="KW-1185">Reference proteome</keyword>